<evidence type="ECO:0000256" key="1">
    <source>
        <dbReference type="ARBA" id="ARBA00001625"/>
    </source>
</evidence>
<dbReference type="InterPro" id="IPR050725">
    <property type="entry name" value="CysQ/Inositol_MonoPase"/>
</dbReference>
<keyword evidence="8 9" id="KW-0472">Membrane</keyword>
<evidence type="ECO:0000256" key="7">
    <source>
        <dbReference type="ARBA" id="ARBA00022842"/>
    </source>
</evidence>
<evidence type="ECO:0000256" key="8">
    <source>
        <dbReference type="ARBA" id="ARBA00023136"/>
    </source>
</evidence>
<keyword evidence="5 9" id="KW-0479">Metal-binding</keyword>
<dbReference type="CDD" id="cd01638">
    <property type="entry name" value="CysQ"/>
    <property type="match status" value="1"/>
</dbReference>
<feature type="binding site" evidence="9">
    <location>
        <position position="96"/>
    </location>
    <ligand>
        <name>Mg(2+)</name>
        <dbReference type="ChEBI" id="CHEBI:18420"/>
        <label>2</label>
    </ligand>
</feature>
<keyword evidence="7 9" id="KW-0460">Magnesium</keyword>
<comment type="caution">
    <text evidence="11">The sequence shown here is derived from an EMBL/GenBank/DDBJ whole genome shotgun (WGS) entry which is preliminary data.</text>
</comment>
<feature type="binding site" evidence="10">
    <location>
        <position position="98"/>
    </location>
    <ligand>
        <name>Mg(2+)</name>
        <dbReference type="ChEBI" id="CHEBI:18420"/>
        <label>1</label>
        <note>catalytic</note>
    </ligand>
</feature>
<feature type="binding site" evidence="9">
    <location>
        <position position="77"/>
    </location>
    <ligand>
        <name>Mg(2+)</name>
        <dbReference type="ChEBI" id="CHEBI:18420"/>
        <label>1</label>
    </ligand>
</feature>
<dbReference type="Gene3D" id="3.30.540.10">
    <property type="entry name" value="Fructose-1,6-Bisphosphatase, subunit A, domain 1"/>
    <property type="match status" value="1"/>
</dbReference>
<comment type="function">
    <text evidence="9">Converts adenosine-3',5'-bisphosphate (PAP) to AMP.</text>
</comment>
<dbReference type="OrthoDB" id="9785695at2"/>
<dbReference type="Pfam" id="PF00459">
    <property type="entry name" value="Inositol_P"/>
    <property type="match status" value="1"/>
</dbReference>
<dbReference type="InterPro" id="IPR006240">
    <property type="entry name" value="CysQ"/>
</dbReference>
<name>A0A5A9W4A7_9GAMM</name>
<comment type="similarity">
    <text evidence="2 9">Belongs to the inositol monophosphatase superfamily. CysQ family.</text>
</comment>
<feature type="binding site" evidence="10">
    <location>
        <position position="222"/>
    </location>
    <ligand>
        <name>Mg(2+)</name>
        <dbReference type="ChEBI" id="CHEBI:18420"/>
        <label>1</label>
        <note>catalytic</note>
    </ligand>
</feature>
<dbReference type="InterPro" id="IPR000760">
    <property type="entry name" value="Inositol_monophosphatase-like"/>
</dbReference>
<proteinExistence type="inferred from homology"/>
<evidence type="ECO:0000256" key="9">
    <source>
        <dbReference type="HAMAP-Rule" id="MF_02095"/>
    </source>
</evidence>
<evidence type="ECO:0000256" key="5">
    <source>
        <dbReference type="ARBA" id="ARBA00022723"/>
    </source>
</evidence>
<comment type="cofactor">
    <cofactor evidence="9 10">
        <name>Mg(2+)</name>
        <dbReference type="ChEBI" id="CHEBI:18420"/>
    </cofactor>
</comment>
<organism evidence="11 12">
    <name type="scientific">Nitrincola tapanii</name>
    <dbReference type="NCBI Taxonomy" id="1708751"/>
    <lineage>
        <taxon>Bacteria</taxon>
        <taxon>Pseudomonadati</taxon>
        <taxon>Pseudomonadota</taxon>
        <taxon>Gammaproteobacteria</taxon>
        <taxon>Oceanospirillales</taxon>
        <taxon>Oceanospirillaceae</taxon>
        <taxon>Nitrincola</taxon>
    </lineage>
</organism>
<dbReference type="GO" id="GO:0000103">
    <property type="term" value="P:sulfate assimilation"/>
    <property type="evidence" value="ECO:0007669"/>
    <property type="project" value="TreeGrafter"/>
</dbReference>
<evidence type="ECO:0000313" key="12">
    <source>
        <dbReference type="Proteomes" id="UP000325302"/>
    </source>
</evidence>
<keyword evidence="3 9" id="KW-1003">Cell membrane</keyword>
<dbReference type="HAMAP" id="MF_02095">
    <property type="entry name" value="CysQ"/>
    <property type="match status" value="1"/>
</dbReference>
<dbReference type="Proteomes" id="UP000325302">
    <property type="component" value="Unassembled WGS sequence"/>
</dbReference>
<dbReference type="NCBIfam" id="TIGR01331">
    <property type="entry name" value="bisphos_cysQ"/>
    <property type="match status" value="1"/>
</dbReference>
<dbReference type="PROSITE" id="PS00629">
    <property type="entry name" value="IMP_1"/>
    <property type="match status" value="1"/>
</dbReference>
<evidence type="ECO:0000256" key="10">
    <source>
        <dbReference type="PIRSR" id="PIRSR600760-2"/>
    </source>
</evidence>
<accession>A0A5A9W4A7</accession>
<dbReference type="EMBL" id="SMRS01000006">
    <property type="protein sequence ID" value="KAA0874381.1"/>
    <property type="molecule type" value="Genomic_DNA"/>
</dbReference>
<protein>
    <recommendedName>
        <fullName evidence="9">3'(2'),5'-bisphosphate nucleotidase CysQ</fullName>
        <ecNumber evidence="9">3.1.3.7</ecNumber>
    </recommendedName>
    <alternativeName>
        <fullName evidence="9">3'(2'),5-bisphosphonucleoside 3'(2')-phosphohydrolase</fullName>
    </alternativeName>
    <alternativeName>
        <fullName evidence="9">3'-phosphoadenosine 5'-phosphate phosphatase</fullName>
        <shortName evidence="9">PAP phosphatase</shortName>
    </alternativeName>
</protein>
<reference evidence="11 12" key="1">
    <citation type="submission" date="2019-03" db="EMBL/GenBank/DDBJ databases">
        <title>Nitrincola sp. nov. isolated from an Indian soda lake.</title>
        <authorList>
            <person name="Joshi A."/>
            <person name="Thite S.V."/>
            <person name="Joseph N."/>
            <person name="Dhotre D."/>
            <person name="Moorthy M."/>
            <person name="Shouche Y.S."/>
        </authorList>
    </citation>
    <scope>NUCLEOTIDE SEQUENCE [LARGE SCALE GENOMIC DNA]</scope>
    <source>
        <strain evidence="11 12">MEB193</strain>
    </source>
</reference>
<dbReference type="GO" id="GO:0008441">
    <property type="term" value="F:3'(2'),5'-bisphosphate nucleotidase activity"/>
    <property type="evidence" value="ECO:0007669"/>
    <property type="project" value="UniProtKB-UniRule"/>
</dbReference>
<comment type="catalytic activity">
    <reaction evidence="1 9">
        <text>adenosine 3',5'-bisphosphate + H2O = AMP + phosphate</text>
        <dbReference type="Rhea" id="RHEA:10040"/>
        <dbReference type="ChEBI" id="CHEBI:15377"/>
        <dbReference type="ChEBI" id="CHEBI:43474"/>
        <dbReference type="ChEBI" id="CHEBI:58343"/>
        <dbReference type="ChEBI" id="CHEBI:456215"/>
        <dbReference type="EC" id="3.1.3.7"/>
    </reaction>
</comment>
<feature type="binding site" evidence="9">
    <location>
        <position position="222"/>
    </location>
    <ligand>
        <name>Mg(2+)</name>
        <dbReference type="ChEBI" id="CHEBI:18420"/>
        <label>2</label>
    </ligand>
</feature>
<dbReference type="PANTHER" id="PTHR43028:SF5">
    <property type="entry name" value="3'(2'),5'-BISPHOSPHATE NUCLEOTIDASE 1"/>
    <property type="match status" value="1"/>
</dbReference>
<evidence type="ECO:0000256" key="2">
    <source>
        <dbReference type="ARBA" id="ARBA00005289"/>
    </source>
</evidence>
<dbReference type="RefSeq" id="WP_149391114.1">
    <property type="nucleotide sequence ID" value="NZ_SMRS01000006.1"/>
</dbReference>
<evidence type="ECO:0000256" key="3">
    <source>
        <dbReference type="ARBA" id="ARBA00022475"/>
    </source>
</evidence>
<evidence type="ECO:0000256" key="6">
    <source>
        <dbReference type="ARBA" id="ARBA00022801"/>
    </source>
</evidence>
<feature type="binding site" evidence="9">
    <location>
        <position position="96"/>
    </location>
    <ligand>
        <name>Mg(2+)</name>
        <dbReference type="ChEBI" id="CHEBI:18420"/>
        <label>1</label>
    </ligand>
</feature>
<dbReference type="GO" id="GO:0000287">
    <property type="term" value="F:magnesium ion binding"/>
    <property type="evidence" value="ECO:0007669"/>
    <property type="project" value="UniProtKB-UniRule"/>
</dbReference>
<dbReference type="PROSITE" id="PS00630">
    <property type="entry name" value="IMP_2"/>
    <property type="match status" value="1"/>
</dbReference>
<feature type="binding site" evidence="9">
    <location>
        <position position="99"/>
    </location>
    <ligand>
        <name>Mg(2+)</name>
        <dbReference type="ChEBI" id="CHEBI:18420"/>
        <label>2</label>
    </ligand>
</feature>
<keyword evidence="4 9" id="KW-0997">Cell inner membrane</keyword>
<dbReference type="InterPro" id="IPR020583">
    <property type="entry name" value="Inositol_monoP_metal-BS"/>
</dbReference>
<dbReference type="InterPro" id="IPR020550">
    <property type="entry name" value="Inositol_monophosphatase_CS"/>
</dbReference>
<feature type="binding site" evidence="9">
    <location>
        <begin position="98"/>
        <end position="101"/>
    </location>
    <ligand>
        <name>substrate</name>
    </ligand>
</feature>
<dbReference type="GO" id="GO:0005886">
    <property type="term" value="C:plasma membrane"/>
    <property type="evidence" value="ECO:0007669"/>
    <property type="project" value="UniProtKB-SubCell"/>
</dbReference>
<dbReference type="GO" id="GO:0050427">
    <property type="term" value="P:3'-phosphoadenosine 5'-phosphosulfate metabolic process"/>
    <property type="evidence" value="ECO:0007669"/>
    <property type="project" value="TreeGrafter"/>
</dbReference>
<dbReference type="EC" id="3.1.3.7" evidence="9"/>
<gene>
    <name evidence="9 11" type="primary">cysQ</name>
    <name evidence="11" type="ORF">E1H14_08910</name>
</gene>
<feature type="binding site" evidence="10">
    <location>
        <position position="99"/>
    </location>
    <ligand>
        <name>Mg(2+)</name>
        <dbReference type="ChEBI" id="CHEBI:18420"/>
        <label>1</label>
        <note>catalytic</note>
    </ligand>
</feature>
<evidence type="ECO:0000256" key="4">
    <source>
        <dbReference type="ARBA" id="ARBA00022519"/>
    </source>
</evidence>
<dbReference type="AlphaFoldDB" id="A0A5A9W4A7"/>
<dbReference type="SUPFAM" id="SSF56655">
    <property type="entry name" value="Carbohydrate phosphatase"/>
    <property type="match status" value="1"/>
</dbReference>
<feature type="binding site" evidence="9">
    <location>
        <position position="77"/>
    </location>
    <ligand>
        <name>substrate</name>
    </ligand>
</feature>
<evidence type="ECO:0000313" key="11">
    <source>
        <dbReference type="EMBL" id="KAA0874381.1"/>
    </source>
</evidence>
<dbReference type="GO" id="GO:0046854">
    <property type="term" value="P:phosphatidylinositol phosphate biosynthetic process"/>
    <property type="evidence" value="ECO:0007669"/>
    <property type="project" value="InterPro"/>
</dbReference>
<feature type="binding site" evidence="9">
    <location>
        <position position="222"/>
    </location>
    <ligand>
        <name>substrate</name>
    </ligand>
</feature>
<sequence>MNNVISGGKIVIEEKLVELVEDVIRAAGRVVKKIYSHDISMVEKVDGSPLTQADLASHHIIVEGLASLGLSIPIVSEEDCTCSSLSLSEGCFWLVDPLDGTKEFIHKNGQFTLNIALIVDGEPVLGVVYVPALSLGYSGLVGSSARKWRDDGYSEEIHVSYNHLGSVWRAVVSRSHAQSEVSFLSYLESYTAEPMGSSLKICAIAEGSADIYPRLGHTSEWDIAAAHAVLRAAGGFLIRLDTREELTYGRQDENFLNPSFVAYGDPAVRPPLEHDQNCLDL</sequence>
<dbReference type="PANTHER" id="PTHR43028">
    <property type="entry name" value="3'(2'),5'-BISPHOSPHATE NUCLEOTIDASE 1"/>
    <property type="match status" value="1"/>
</dbReference>
<dbReference type="Gene3D" id="3.40.190.80">
    <property type="match status" value="1"/>
</dbReference>
<keyword evidence="12" id="KW-1185">Reference proteome</keyword>
<feature type="binding site" evidence="10">
    <location>
        <position position="77"/>
    </location>
    <ligand>
        <name>Mg(2+)</name>
        <dbReference type="ChEBI" id="CHEBI:18420"/>
        <label>1</label>
        <note>catalytic</note>
    </ligand>
</feature>
<keyword evidence="6 9" id="KW-0378">Hydrolase</keyword>
<feature type="binding site" evidence="10">
    <location>
        <position position="96"/>
    </location>
    <ligand>
        <name>Mg(2+)</name>
        <dbReference type="ChEBI" id="CHEBI:18420"/>
        <label>1</label>
        <note>catalytic</note>
    </ligand>
</feature>
<comment type="subcellular location">
    <subcellularLocation>
        <location evidence="9">Cell inner membrane</location>
        <topology evidence="9">Peripheral membrane protein</topology>
        <orientation evidence="9">Cytoplasmic side</orientation>
    </subcellularLocation>
</comment>
<feature type="binding site" evidence="9">
    <location>
        <position position="98"/>
    </location>
    <ligand>
        <name>Mg(2+)</name>
        <dbReference type="ChEBI" id="CHEBI:18420"/>
        <label>1</label>
    </ligand>
</feature>